<dbReference type="RefSeq" id="WP_002629830.1">
    <property type="nucleotide sequence ID" value="NZ_ANAH02000066.1"/>
</dbReference>
<sequence length="308" mass="35871">MTQKNFEELTTKCGGKYKWWNQSTYCKQVAKRHQEGVCAASSIVFLYSTFLRGHDFADSGQVEGLVKSFKEYQDAHPPLERTTVQEDDEDEDDLEMLNFGIHYDDPSRLFPLIKAHDVGDYWKFRGQWNEEKKKYESTDSKKHAKKVKKLVNGMSSKVMGRQEPTNPPLSFRKLIRWRGVENLVNLQDIESSSSQEERMPYERAELMMDKASNKQLKIVRRALLFNSKVPFSAGRLEPILSYHGCYYVHVTRHAMAAYVDRRVGKYKYFEPNAGIATFNSAEDLMEFTSAWLKDEYADRSSVGFYHFL</sequence>
<accession>S9NVM4</accession>
<protein>
    <submittedName>
        <fullName evidence="1">Uncharacterized protein</fullName>
    </submittedName>
</protein>
<evidence type="ECO:0000313" key="2">
    <source>
        <dbReference type="Proteomes" id="UP000011682"/>
    </source>
</evidence>
<name>S9NVM4_CYSF2</name>
<dbReference type="AlphaFoldDB" id="S9NVM4"/>
<dbReference type="EMBL" id="ANAH02000066">
    <property type="protein sequence ID" value="EPX56235.1"/>
    <property type="molecule type" value="Genomic_DNA"/>
</dbReference>
<reference evidence="1" key="1">
    <citation type="submission" date="2013-05" db="EMBL/GenBank/DDBJ databases">
        <title>Genome assembly of Cystobacter fuscus DSM 2262.</title>
        <authorList>
            <person name="Sharma G."/>
            <person name="Khatri I."/>
            <person name="Kaur C."/>
            <person name="Mayilraj S."/>
            <person name="Subramanian S."/>
        </authorList>
    </citation>
    <scope>NUCLEOTIDE SEQUENCE [LARGE SCALE GENOMIC DNA]</scope>
    <source>
        <strain evidence="1">DSM 2262</strain>
    </source>
</reference>
<comment type="caution">
    <text evidence="1">The sequence shown here is derived from an EMBL/GenBank/DDBJ whole genome shotgun (WGS) entry which is preliminary data.</text>
</comment>
<keyword evidence="2" id="KW-1185">Reference proteome</keyword>
<organism evidence="1 2">
    <name type="scientific">Cystobacter fuscus (strain ATCC 25194 / DSM 2262 / NBRC 100088 / M29)</name>
    <dbReference type="NCBI Taxonomy" id="1242864"/>
    <lineage>
        <taxon>Bacteria</taxon>
        <taxon>Pseudomonadati</taxon>
        <taxon>Myxococcota</taxon>
        <taxon>Myxococcia</taxon>
        <taxon>Myxococcales</taxon>
        <taxon>Cystobacterineae</taxon>
        <taxon>Archangiaceae</taxon>
        <taxon>Cystobacter</taxon>
    </lineage>
</organism>
<proteinExistence type="predicted"/>
<gene>
    <name evidence="1" type="ORF">D187_007577</name>
</gene>
<evidence type="ECO:0000313" key="1">
    <source>
        <dbReference type="EMBL" id="EPX56235.1"/>
    </source>
</evidence>
<dbReference type="Proteomes" id="UP000011682">
    <property type="component" value="Unassembled WGS sequence"/>
</dbReference>